<dbReference type="Pfam" id="PF08345">
    <property type="entry name" value="YscJ_FliF_C"/>
    <property type="match status" value="1"/>
</dbReference>
<dbReference type="RefSeq" id="WP_108885959.1">
    <property type="nucleotide sequence ID" value="NZ_OMOJ01000003.1"/>
</dbReference>
<dbReference type="PIRSF" id="PIRSF004862">
    <property type="entry name" value="FliF"/>
    <property type="match status" value="1"/>
</dbReference>
<keyword evidence="14" id="KW-0969">Cilium</keyword>
<evidence type="ECO:0000256" key="4">
    <source>
        <dbReference type="ARBA" id="ARBA00022475"/>
    </source>
</evidence>
<keyword evidence="15" id="KW-1185">Reference proteome</keyword>
<dbReference type="PANTHER" id="PTHR30046:SF0">
    <property type="entry name" value="FLAGELLAR M-RING PROTEIN"/>
    <property type="match status" value="1"/>
</dbReference>
<evidence type="ECO:0000256" key="10">
    <source>
        <dbReference type="SAM" id="MobiDB-lite"/>
    </source>
</evidence>
<keyword evidence="7 11" id="KW-0472">Membrane</keyword>
<dbReference type="GO" id="GO:0009431">
    <property type="term" value="C:bacterial-type flagellum basal body, MS ring"/>
    <property type="evidence" value="ECO:0007669"/>
    <property type="project" value="InterPro"/>
</dbReference>
<evidence type="ECO:0000256" key="9">
    <source>
        <dbReference type="PIRNR" id="PIRNR004862"/>
    </source>
</evidence>
<keyword evidence="4" id="KW-1003">Cell membrane</keyword>
<organism evidence="14 15">
    <name type="scientific">Pseudoprimorskyibacter insulae</name>
    <dbReference type="NCBI Taxonomy" id="1695997"/>
    <lineage>
        <taxon>Bacteria</taxon>
        <taxon>Pseudomonadati</taxon>
        <taxon>Pseudomonadota</taxon>
        <taxon>Alphaproteobacteria</taxon>
        <taxon>Rhodobacterales</taxon>
        <taxon>Paracoccaceae</taxon>
        <taxon>Pseudoprimorskyibacter</taxon>
    </lineage>
</organism>
<evidence type="ECO:0000256" key="3">
    <source>
        <dbReference type="ARBA" id="ARBA00007971"/>
    </source>
</evidence>
<evidence type="ECO:0000313" key="14">
    <source>
        <dbReference type="EMBL" id="SPF80080.1"/>
    </source>
</evidence>
<evidence type="ECO:0000256" key="5">
    <source>
        <dbReference type="ARBA" id="ARBA00022692"/>
    </source>
</evidence>
<comment type="similarity">
    <text evidence="3 9">Belongs to the FliF family.</text>
</comment>
<gene>
    <name evidence="14" type="primary">fliF_1</name>
    <name evidence="14" type="ORF">PRI8871_01882</name>
</gene>
<evidence type="ECO:0000256" key="2">
    <source>
        <dbReference type="ARBA" id="ARBA00004651"/>
    </source>
</evidence>
<evidence type="ECO:0000256" key="7">
    <source>
        <dbReference type="ARBA" id="ARBA00023136"/>
    </source>
</evidence>
<evidence type="ECO:0000256" key="1">
    <source>
        <dbReference type="ARBA" id="ARBA00004117"/>
    </source>
</evidence>
<reference evidence="15" key="1">
    <citation type="submission" date="2018-03" db="EMBL/GenBank/DDBJ databases">
        <authorList>
            <person name="Rodrigo-Torres L."/>
            <person name="Arahal R. D."/>
            <person name="Lucena T."/>
        </authorList>
    </citation>
    <scope>NUCLEOTIDE SEQUENCE [LARGE SCALE GENOMIC DNA]</scope>
    <source>
        <strain evidence="15">CECT 8871</strain>
    </source>
</reference>
<protein>
    <recommendedName>
        <fullName evidence="9">Flagellar M-ring protein</fullName>
    </recommendedName>
</protein>
<evidence type="ECO:0000256" key="6">
    <source>
        <dbReference type="ARBA" id="ARBA00022989"/>
    </source>
</evidence>
<proteinExistence type="inferred from homology"/>
<comment type="function">
    <text evidence="9">The M ring may be actively involved in energy transduction.</text>
</comment>
<evidence type="ECO:0000259" key="12">
    <source>
        <dbReference type="Pfam" id="PF01514"/>
    </source>
</evidence>
<evidence type="ECO:0000259" key="13">
    <source>
        <dbReference type="Pfam" id="PF08345"/>
    </source>
</evidence>
<dbReference type="GO" id="GO:0005886">
    <property type="term" value="C:plasma membrane"/>
    <property type="evidence" value="ECO:0007669"/>
    <property type="project" value="UniProtKB-SubCell"/>
</dbReference>
<dbReference type="Pfam" id="PF01514">
    <property type="entry name" value="YscJ_FliF"/>
    <property type="match status" value="1"/>
</dbReference>
<sequence length="564" mass="60299">MTDTSGSLTTQSGTQSLIARARGALSQLNGVAEQPAIRRALPAVLIVGAAALGLLAYLLLTPPDRVGLQTGLPEAEKGRALEVLVAGGFNAQLDPATGGLTVNSDEYHRARMALALEGLPQGTPDGLSTITDMPMGTSRSVEAARLRRMQELDLAQSIAELQPVRSARVHLALPERTAFVRDTQPPRASVFLQIAPGMALTETQVRAVVSLVSTAVPNMPHENVSVVDQTGRLLSNDSNDPLQGQTDRELRHQLQLERLYRDRIVSLVSPIVGSDNVAVEVTLDMDFTRSEVTSEEYNPRATAVRSEQESMEESTSPQARGIPGAVSNTPPNEADLTAAGPAGNTQEPAKSKSSSTTRNYEVSRRVETTTPQTAQIKRVNAAILLRAPKSDDPTAPATLDPTLMEEVERLAKSAVGFENQRGDIVTVSSTPFVETFSLPEPAWHEAQWLPQAGRVLAQVVILGIVILGVVRPLLDRMLPAASSPVDHMPIEVESSETVEVAKGETLQALRARLHGSAPDADDLNGAISYEEKVELLRAIAGAESGRIANVFQAMIAPPQEEEDA</sequence>
<feature type="domain" description="Flagellar M-ring N-terminal" evidence="12">
    <location>
        <begin position="62"/>
        <end position="235"/>
    </location>
</feature>
<dbReference type="Gene3D" id="3.30.300.30">
    <property type="match status" value="1"/>
</dbReference>
<dbReference type="PRINTS" id="PR01009">
    <property type="entry name" value="FLGMRINGFLIF"/>
</dbReference>
<feature type="transmembrane region" description="Helical" evidence="11">
    <location>
        <begin position="40"/>
        <end position="60"/>
    </location>
</feature>
<dbReference type="InterPro" id="IPR013556">
    <property type="entry name" value="Flag_M-ring_C"/>
</dbReference>
<evidence type="ECO:0000256" key="11">
    <source>
        <dbReference type="SAM" id="Phobius"/>
    </source>
</evidence>
<evidence type="ECO:0000256" key="8">
    <source>
        <dbReference type="ARBA" id="ARBA00023143"/>
    </source>
</evidence>
<keyword evidence="14" id="KW-0282">Flagellum</keyword>
<dbReference type="GO" id="GO:0003774">
    <property type="term" value="F:cytoskeletal motor activity"/>
    <property type="evidence" value="ECO:0007669"/>
    <property type="project" value="InterPro"/>
</dbReference>
<dbReference type="InterPro" id="IPR006182">
    <property type="entry name" value="FliF_N_dom"/>
</dbReference>
<comment type="subcellular location">
    <subcellularLocation>
        <location evidence="1 9">Bacterial flagellum basal body</location>
    </subcellularLocation>
    <subcellularLocation>
        <location evidence="2">Cell membrane</location>
        <topology evidence="2">Multi-pass membrane protein</topology>
    </subcellularLocation>
</comment>
<feature type="domain" description="Flagellar M-ring C-terminal" evidence="13">
    <location>
        <begin position="269"/>
        <end position="432"/>
    </location>
</feature>
<dbReference type="InterPro" id="IPR045851">
    <property type="entry name" value="AMP-bd_C_sf"/>
</dbReference>
<dbReference type="GO" id="GO:0071973">
    <property type="term" value="P:bacterial-type flagellum-dependent cell motility"/>
    <property type="evidence" value="ECO:0007669"/>
    <property type="project" value="InterPro"/>
</dbReference>
<feature type="compositionally biased region" description="Polar residues" evidence="10">
    <location>
        <begin position="343"/>
        <end position="360"/>
    </location>
</feature>
<dbReference type="PANTHER" id="PTHR30046">
    <property type="entry name" value="FLAGELLAR M-RING PROTEIN"/>
    <property type="match status" value="1"/>
</dbReference>
<name>A0A2R8AVP9_9RHOB</name>
<evidence type="ECO:0000313" key="15">
    <source>
        <dbReference type="Proteomes" id="UP000244904"/>
    </source>
</evidence>
<keyword evidence="14" id="KW-0966">Cell projection</keyword>
<keyword evidence="6 11" id="KW-1133">Transmembrane helix</keyword>
<dbReference type="EMBL" id="OMOJ01000003">
    <property type="protein sequence ID" value="SPF80080.1"/>
    <property type="molecule type" value="Genomic_DNA"/>
</dbReference>
<dbReference type="InterPro" id="IPR000067">
    <property type="entry name" value="FlgMring_FliF"/>
</dbReference>
<dbReference type="AlphaFoldDB" id="A0A2R8AVP9"/>
<dbReference type="NCBIfam" id="TIGR00206">
    <property type="entry name" value="fliF"/>
    <property type="match status" value="1"/>
</dbReference>
<accession>A0A2R8AVP9</accession>
<dbReference type="InterPro" id="IPR043427">
    <property type="entry name" value="YscJ/FliF"/>
</dbReference>
<dbReference type="OrthoDB" id="9807026at2"/>
<dbReference type="Proteomes" id="UP000244904">
    <property type="component" value="Unassembled WGS sequence"/>
</dbReference>
<feature type="region of interest" description="Disordered" evidence="10">
    <location>
        <begin position="292"/>
        <end position="372"/>
    </location>
</feature>
<keyword evidence="8 9" id="KW-0975">Bacterial flagellum</keyword>
<keyword evidence="5 11" id="KW-0812">Transmembrane</keyword>